<evidence type="ECO:0008006" key="4">
    <source>
        <dbReference type="Google" id="ProtNLM"/>
    </source>
</evidence>
<evidence type="ECO:0000256" key="1">
    <source>
        <dbReference type="SAM" id="MobiDB-lite"/>
    </source>
</evidence>
<dbReference type="EMBL" id="RBWU01000001">
    <property type="protein sequence ID" value="RKS78831.1"/>
    <property type="molecule type" value="Genomic_DNA"/>
</dbReference>
<reference evidence="2 3" key="1">
    <citation type="submission" date="2018-10" db="EMBL/GenBank/DDBJ databases">
        <title>Genomic Encyclopedia of Archaeal and Bacterial Type Strains, Phase II (KMG-II): from individual species to whole genera.</title>
        <authorList>
            <person name="Goeker M."/>
        </authorList>
    </citation>
    <scope>NUCLEOTIDE SEQUENCE [LARGE SCALE GENOMIC DNA]</scope>
    <source>
        <strain evidence="2 3">DSM 43383</strain>
    </source>
</reference>
<gene>
    <name evidence="2" type="ORF">BZB76_0265</name>
</gene>
<evidence type="ECO:0000313" key="2">
    <source>
        <dbReference type="EMBL" id="RKS78831.1"/>
    </source>
</evidence>
<accession>A0A495QXB0</accession>
<proteinExistence type="predicted"/>
<evidence type="ECO:0000313" key="3">
    <source>
        <dbReference type="Proteomes" id="UP000274601"/>
    </source>
</evidence>
<protein>
    <recommendedName>
        <fullName evidence="4">AAA domain-containing protein</fullName>
    </recommendedName>
</protein>
<name>A0A495QXB0_9ACTN</name>
<sequence length="132" mass="14591">MTTRIEAYGHRCFSRLSVDLNRHHVIVGTTGSGTTTLLDVSVLFGDRVREQRVTGASLQARSGRTPQAGTPLELLHRQEDDTISFAAEARLPADTPKRLACTSMARLGKREPGKHPRAQRTIRSCHTTMGKR</sequence>
<organism evidence="2 3">
    <name type="scientific">Actinomadura pelletieri DSM 43383</name>
    <dbReference type="NCBI Taxonomy" id="1120940"/>
    <lineage>
        <taxon>Bacteria</taxon>
        <taxon>Bacillati</taxon>
        <taxon>Actinomycetota</taxon>
        <taxon>Actinomycetes</taxon>
        <taxon>Streptosporangiales</taxon>
        <taxon>Thermomonosporaceae</taxon>
        <taxon>Actinomadura</taxon>
    </lineage>
</organism>
<dbReference type="RefSeq" id="WP_121432444.1">
    <property type="nucleotide sequence ID" value="NZ_RBWU01000001.1"/>
</dbReference>
<dbReference type="Proteomes" id="UP000274601">
    <property type="component" value="Unassembled WGS sequence"/>
</dbReference>
<feature type="compositionally biased region" description="Polar residues" evidence="1">
    <location>
        <begin position="121"/>
        <end position="132"/>
    </location>
</feature>
<feature type="region of interest" description="Disordered" evidence="1">
    <location>
        <begin position="107"/>
        <end position="132"/>
    </location>
</feature>
<comment type="caution">
    <text evidence="2">The sequence shown here is derived from an EMBL/GenBank/DDBJ whole genome shotgun (WGS) entry which is preliminary data.</text>
</comment>
<dbReference type="OrthoDB" id="104167at2"/>
<keyword evidence="3" id="KW-1185">Reference proteome</keyword>
<dbReference type="AlphaFoldDB" id="A0A495QXB0"/>